<reference evidence="2" key="1">
    <citation type="submission" date="2023-10" db="EMBL/GenBank/DDBJ databases">
        <authorList>
            <person name="Chen Y."/>
            <person name="Shah S."/>
            <person name="Dougan E. K."/>
            <person name="Thang M."/>
            <person name="Chan C."/>
        </authorList>
    </citation>
    <scope>NUCLEOTIDE SEQUENCE [LARGE SCALE GENOMIC DNA]</scope>
</reference>
<feature type="compositionally biased region" description="Basic and acidic residues" evidence="1">
    <location>
        <begin position="112"/>
        <end position="126"/>
    </location>
</feature>
<accession>A0ABN9WK45</accession>
<organism evidence="2 3">
    <name type="scientific">Prorocentrum cordatum</name>
    <dbReference type="NCBI Taxonomy" id="2364126"/>
    <lineage>
        <taxon>Eukaryota</taxon>
        <taxon>Sar</taxon>
        <taxon>Alveolata</taxon>
        <taxon>Dinophyceae</taxon>
        <taxon>Prorocentrales</taxon>
        <taxon>Prorocentraceae</taxon>
        <taxon>Prorocentrum</taxon>
    </lineage>
</organism>
<feature type="region of interest" description="Disordered" evidence="1">
    <location>
        <begin position="43"/>
        <end position="144"/>
    </location>
</feature>
<evidence type="ECO:0000256" key="1">
    <source>
        <dbReference type="SAM" id="MobiDB-lite"/>
    </source>
</evidence>
<dbReference type="Proteomes" id="UP001189429">
    <property type="component" value="Unassembled WGS sequence"/>
</dbReference>
<evidence type="ECO:0000313" key="2">
    <source>
        <dbReference type="EMBL" id="CAK0885343.1"/>
    </source>
</evidence>
<evidence type="ECO:0000313" key="3">
    <source>
        <dbReference type="Proteomes" id="UP001189429"/>
    </source>
</evidence>
<gene>
    <name evidence="2" type="ORF">PCOR1329_LOCUS66975</name>
</gene>
<feature type="non-terminal residue" evidence="2">
    <location>
        <position position="144"/>
    </location>
</feature>
<comment type="caution">
    <text evidence="2">The sequence shown here is derived from an EMBL/GenBank/DDBJ whole genome shotgun (WGS) entry which is preliminary data.</text>
</comment>
<dbReference type="EMBL" id="CAUYUJ010018656">
    <property type="protein sequence ID" value="CAK0885343.1"/>
    <property type="molecule type" value="Genomic_DNA"/>
</dbReference>
<proteinExistence type="predicted"/>
<name>A0ABN9WK45_9DINO</name>
<feature type="compositionally biased region" description="Polar residues" evidence="1">
    <location>
        <begin position="130"/>
        <end position="144"/>
    </location>
</feature>
<keyword evidence="3" id="KW-1185">Reference proteome</keyword>
<feature type="compositionally biased region" description="Low complexity" evidence="1">
    <location>
        <begin position="55"/>
        <end position="68"/>
    </location>
</feature>
<sequence>MVEVDVLDAVMKLENVTLDADENDHVVDVGLEVDLFTQAIPNVEDLPEETSPRSARCTTAAETAGRARGFTSRAGARMPRRVPPLPLVPRGGDQDAQEDQGDRHPQHGVRAAADHGPHGDDVEREICAATSRTWAGSRTGATRN</sequence>
<protein>
    <submittedName>
        <fullName evidence="2">Uncharacterized protein</fullName>
    </submittedName>
</protein>